<accession>A0A857IZ16</accession>
<evidence type="ECO:0000313" key="5">
    <source>
        <dbReference type="Proteomes" id="UP000464787"/>
    </source>
</evidence>
<dbReference type="GO" id="GO:0047617">
    <property type="term" value="F:fatty acyl-CoA hydrolase activity"/>
    <property type="evidence" value="ECO:0007669"/>
    <property type="project" value="InterPro"/>
</dbReference>
<dbReference type="Gene3D" id="3.10.129.10">
    <property type="entry name" value="Hotdog Thioesterase"/>
    <property type="match status" value="1"/>
</dbReference>
<dbReference type="SUPFAM" id="SSF54637">
    <property type="entry name" value="Thioesterase/thiol ester dehydrase-isomerase"/>
    <property type="match status" value="1"/>
</dbReference>
<dbReference type="InterPro" id="IPR039298">
    <property type="entry name" value="ACOT13"/>
</dbReference>
<gene>
    <name evidence="4" type="ORF">GT347_00100</name>
</gene>
<evidence type="ECO:0000256" key="1">
    <source>
        <dbReference type="ARBA" id="ARBA00008324"/>
    </source>
</evidence>
<dbReference type="PANTHER" id="PTHR21660:SF1">
    <property type="entry name" value="ACYL-COENZYME A THIOESTERASE 13"/>
    <property type="match status" value="1"/>
</dbReference>
<evidence type="ECO:0000256" key="2">
    <source>
        <dbReference type="ARBA" id="ARBA00022801"/>
    </source>
</evidence>
<proteinExistence type="inferred from homology"/>
<dbReference type="CDD" id="cd03443">
    <property type="entry name" value="PaaI_thioesterase"/>
    <property type="match status" value="1"/>
</dbReference>
<name>A0A857IZ16_9BURK</name>
<dbReference type="InterPro" id="IPR006683">
    <property type="entry name" value="Thioestr_dom"/>
</dbReference>
<keyword evidence="2" id="KW-0378">Hydrolase</keyword>
<dbReference type="PANTHER" id="PTHR21660">
    <property type="entry name" value="THIOESTERASE SUPERFAMILY MEMBER-RELATED"/>
    <property type="match status" value="1"/>
</dbReference>
<sequence length="146" mass="15768">MPTEQENLEEWRKLAIPFAQLLGIEIAGMADGRAELRFSPKPEHLNSFGVVHGGALMTLLDISMAGAARSDQPQSGVVTIEMKTTFMRPSRGPIVGRGRLMHRTLSMAFVEATVEDAQGHVCCHATGTFKYVPRPVVPAGAPTPTD</sequence>
<reference evidence="4 5" key="1">
    <citation type="submission" date="2020-01" db="EMBL/GenBank/DDBJ databases">
        <title>Genome sequencing of strain KACC 21265.</title>
        <authorList>
            <person name="Heo J."/>
            <person name="Kim S.-J."/>
            <person name="Kim J.-S."/>
            <person name="Hong S.-B."/>
            <person name="Kwon S.-W."/>
        </authorList>
    </citation>
    <scope>NUCLEOTIDE SEQUENCE [LARGE SCALE GENOMIC DNA]</scope>
    <source>
        <strain evidence="4 5">KACC 21265</strain>
    </source>
</reference>
<comment type="similarity">
    <text evidence="1">Belongs to the thioesterase PaaI family.</text>
</comment>
<dbReference type="EMBL" id="CP047650">
    <property type="protein sequence ID" value="QHI96537.1"/>
    <property type="molecule type" value="Genomic_DNA"/>
</dbReference>
<dbReference type="InterPro" id="IPR003736">
    <property type="entry name" value="PAAI_dom"/>
</dbReference>
<dbReference type="KEGG" id="xyk:GT347_00100"/>
<protein>
    <submittedName>
        <fullName evidence="4">Hotdog fold thioesterase</fullName>
    </submittedName>
</protein>
<dbReference type="NCBIfam" id="TIGR00369">
    <property type="entry name" value="unchar_dom_1"/>
    <property type="match status" value="1"/>
</dbReference>
<dbReference type="InterPro" id="IPR029069">
    <property type="entry name" value="HotDog_dom_sf"/>
</dbReference>
<feature type="domain" description="Thioesterase" evidence="3">
    <location>
        <begin position="48"/>
        <end position="123"/>
    </location>
</feature>
<dbReference type="Pfam" id="PF03061">
    <property type="entry name" value="4HBT"/>
    <property type="match status" value="1"/>
</dbReference>
<evidence type="ECO:0000259" key="3">
    <source>
        <dbReference type="Pfam" id="PF03061"/>
    </source>
</evidence>
<organism evidence="4 5">
    <name type="scientific">Xylophilus rhododendri</name>
    <dbReference type="NCBI Taxonomy" id="2697032"/>
    <lineage>
        <taxon>Bacteria</taxon>
        <taxon>Pseudomonadati</taxon>
        <taxon>Pseudomonadota</taxon>
        <taxon>Betaproteobacteria</taxon>
        <taxon>Burkholderiales</taxon>
        <taxon>Xylophilus</taxon>
    </lineage>
</organism>
<dbReference type="Proteomes" id="UP000464787">
    <property type="component" value="Chromosome"/>
</dbReference>
<keyword evidence="5" id="KW-1185">Reference proteome</keyword>
<dbReference type="AlphaFoldDB" id="A0A857IZ16"/>
<evidence type="ECO:0000313" key="4">
    <source>
        <dbReference type="EMBL" id="QHI96537.1"/>
    </source>
</evidence>
<dbReference type="RefSeq" id="WP_160550055.1">
    <property type="nucleotide sequence ID" value="NZ_CP047650.1"/>
</dbReference>